<name>A0A9W6CWC1_9BACT</name>
<gene>
    <name evidence="2" type="ORF">DAMNIGENAA_11970</name>
</gene>
<dbReference type="Proteomes" id="UP001144372">
    <property type="component" value="Unassembled WGS sequence"/>
</dbReference>
<feature type="chain" id="PRO_5040840256" evidence="1">
    <location>
        <begin position="24"/>
        <end position="361"/>
    </location>
</feature>
<keyword evidence="1" id="KW-0732">Signal</keyword>
<feature type="signal peptide" evidence="1">
    <location>
        <begin position="1"/>
        <end position="23"/>
    </location>
</feature>
<evidence type="ECO:0000313" key="2">
    <source>
        <dbReference type="EMBL" id="GLI33764.1"/>
    </source>
</evidence>
<evidence type="ECO:0000256" key="1">
    <source>
        <dbReference type="SAM" id="SignalP"/>
    </source>
</evidence>
<proteinExistence type="predicted"/>
<evidence type="ECO:0000313" key="3">
    <source>
        <dbReference type="Proteomes" id="UP001144372"/>
    </source>
</evidence>
<keyword evidence="3" id="KW-1185">Reference proteome</keyword>
<reference evidence="2" key="1">
    <citation type="submission" date="2022-12" db="EMBL/GenBank/DDBJ databases">
        <title>Reference genome sequencing for broad-spectrum identification of bacterial and archaeal isolates by mass spectrometry.</title>
        <authorList>
            <person name="Sekiguchi Y."/>
            <person name="Tourlousse D.M."/>
        </authorList>
    </citation>
    <scope>NUCLEOTIDE SEQUENCE</scope>
    <source>
        <strain evidence="2">ASRB1</strain>
    </source>
</reference>
<dbReference type="EMBL" id="BSDR01000001">
    <property type="protein sequence ID" value="GLI33764.1"/>
    <property type="molecule type" value="Genomic_DNA"/>
</dbReference>
<dbReference type="RefSeq" id="WP_281792947.1">
    <property type="nucleotide sequence ID" value="NZ_BSDR01000001.1"/>
</dbReference>
<dbReference type="PROSITE" id="PS51257">
    <property type="entry name" value="PROKAR_LIPOPROTEIN"/>
    <property type="match status" value="1"/>
</dbReference>
<comment type="caution">
    <text evidence="2">The sequence shown here is derived from an EMBL/GenBank/DDBJ whole genome shotgun (WGS) entry which is preliminary data.</text>
</comment>
<dbReference type="AlphaFoldDB" id="A0A9W6CWC1"/>
<organism evidence="2 3">
    <name type="scientific">Desulforhabdus amnigena</name>
    <dbReference type="NCBI Taxonomy" id="40218"/>
    <lineage>
        <taxon>Bacteria</taxon>
        <taxon>Pseudomonadati</taxon>
        <taxon>Thermodesulfobacteriota</taxon>
        <taxon>Syntrophobacteria</taxon>
        <taxon>Syntrophobacterales</taxon>
        <taxon>Syntrophobacteraceae</taxon>
        <taxon>Desulforhabdus</taxon>
    </lineage>
</organism>
<sequence>MTVKKKFKTAVLISLLFSLMGCAGVGPYTVARDRFDYTSAISDSWKAQMLVNMVKLRYGDTPTFLDVASVINQYSVESQVDLRLTWADPITAGLTNSQTAGGAARYIDRPTITYSPITGEKFARSLMTPIPPAAILSLIQANYPVDLVLRLCVHSINGIRNRYGGAARARPADPEFYPLIERLRRLQVSGAIGLRVQKTNEKEATLMTFRSKLDQATEEDSLAVRKMLGLDAKAQEFAVVYASIAKNDRELAILSRSILEIIVDLASYIEVPDIHVEEKRVNPTNIEEADPGSPLIPLIRIHSSREKITDAFVAVPYRDYWFWIDDRDLPSKRMFSFLMFIFTLVETGGKEGAPIVTIPAG</sequence>
<protein>
    <submittedName>
        <fullName evidence="2">Uncharacterized protein</fullName>
    </submittedName>
</protein>
<accession>A0A9W6CWC1</accession>